<organism evidence="1 2">
    <name type="scientific">Streptomyces phyllanthi</name>
    <dbReference type="NCBI Taxonomy" id="1803180"/>
    <lineage>
        <taxon>Bacteria</taxon>
        <taxon>Bacillati</taxon>
        <taxon>Actinomycetota</taxon>
        <taxon>Actinomycetes</taxon>
        <taxon>Kitasatosporales</taxon>
        <taxon>Streptomycetaceae</taxon>
        <taxon>Streptomyces</taxon>
    </lineage>
</organism>
<accession>A0A5N8VW02</accession>
<keyword evidence="2" id="KW-1185">Reference proteome</keyword>
<dbReference type="EMBL" id="VJZE01000009">
    <property type="protein sequence ID" value="MPY38962.1"/>
    <property type="molecule type" value="Genomic_DNA"/>
</dbReference>
<gene>
    <name evidence="1" type="ORF">FNH04_03100</name>
</gene>
<proteinExistence type="predicted"/>
<dbReference type="Proteomes" id="UP000326979">
    <property type="component" value="Unassembled WGS sequence"/>
</dbReference>
<dbReference type="AlphaFoldDB" id="A0A5N8VW02"/>
<evidence type="ECO:0000313" key="1">
    <source>
        <dbReference type="EMBL" id="MPY38962.1"/>
    </source>
</evidence>
<reference evidence="1 2" key="1">
    <citation type="submission" date="2019-07" db="EMBL/GenBank/DDBJ databases">
        <title>New species of Amycolatopsis and Streptomyces.</title>
        <authorList>
            <person name="Duangmal K."/>
            <person name="Teo W.F.A."/>
            <person name="Lipun K."/>
        </authorList>
    </citation>
    <scope>NUCLEOTIDE SEQUENCE [LARGE SCALE GENOMIC DNA]</scope>
    <source>
        <strain evidence="1 2">TISTR 2346</strain>
    </source>
</reference>
<dbReference type="OrthoDB" id="4325655at2"/>
<evidence type="ECO:0000313" key="2">
    <source>
        <dbReference type="Proteomes" id="UP000326979"/>
    </source>
</evidence>
<protein>
    <submittedName>
        <fullName evidence="1">Uncharacterized protein</fullName>
    </submittedName>
</protein>
<comment type="caution">
    <text evidence="1">The sequence shown here is derived from an EMBL/GenBank/DDBJ whole genome shotgun (WGS) entry which is preliminary data.</text>
</comment>
<dbReference type="RefSeq" id="WP_152780034.1">
    <property type="nucleotide sequence ID" value="NZ_JBHUMN010000032.1"/>
</dbReference>
<name>A0A5N8VW02_9ACTN</name>
<sequence length="266" mass="29175">MDIHVLRPGLTEHAGPRMFRVRGVAVDIEDFPQPWPGELAGRAAAVATVDFPAGSIALESPLNRQEQRRAGRWMHALPLDASSPPVLGDGDRPHVLALLTRVAFDRMVTLVGLARLCDASSLPRSAGDHLWRQAARQLLELRCRLMGDATTGDKWLSARSRRLNLSRPSFTGDREFRTALAASGLPEVDAWQLAALRPATGTREASLAGKSYLMNRHDRLLAEWTAAKGPVGELVPVYGADCLVRAVRRAELDLIVDQSVFQEVVR</sequence>